<dbReference type="GeneID" id="96756090"/>
<dbReference type="AlphaFoldDB" id="A0A5J4LLT7"/>
<evidence type="ECO:0000313" key="2">
    <source>
        <dbReference type="Proteomes" id="UP000325598"/>
    </source>
</evidence>
<dbReference type="Proteomes" id="UP000325598">
    <property type="component" value="Unassembled WGS sequence"/>
</dbReference>
<reference evidence="1 2" key="1">
    <citation type="submission" date="2019-10" db="EMBL/GenBank/DDBJ databases">
        <title>Whole genome shotgun sequence of Streptomyces angustmyceticus NBRC 3934.</title>
        <authorList>
            <person name="Hosoyama A."/>
            <person name="Ichikawa N."/>
            <person name="Kimura A."/>
            <person name="Kitahashi Y."/>
            <person name="Komaki H."/>
            <person name="Uohara A."/>
        </authorList>
    </citation>
    <scope>NUCLEOTIDE SEQUENCE [LARGE SCALE GENOMIC DNA]</scope>
    <source>
        <strain evidence="1 2">NBRC 3934</strain>
    </source>
</reference>
<comment type="caution">
    <text evidence="1">The sequence shown here is derived from an EMBL/GenBank/DDBJ whole genome shotgun (WGS) entry which is preliminary data.</text>
</comment>
<dbReference type="EMBL" id="BLAG01000014">
    <property type="protein sequence ID" value="GES32469.1"/>
    <property type="molecule type" value="Genomic_DNA"/>
</dbReference>
<keyword evidence="2" id="KW-1185">Reference proteome</keyword>
<evidence type="ECO:0000313" key="1">
    <source>
        <dbReference type="EMBL" id="GES32469.1"/>
    </source>
</evidence>
<dbReference type="InterPro" id="IPR019587">
    <property type="entry name" value="Polyketide_cyclase/dehydratase"/>
</dbReference>
<evidence type="ECO:0008006" key="3">
    <source>
        <dbReference type="Google" id="ProtNLM"/>
    </source>
</evidence>
<dbReference type="CDD" id="cd07812">
    <property type="entry name" value="SRPBCC"/>
    <property type="match status" value="1"/>
</dbReference>
<gene>
    <name evidence="1" type="ORF">San01_49560</name>
</gene>
<dbReference type="InterPro" id="IPR023393">
    <property type="entry name" value="START-like_dom_sf"/>
</dbReference>
<dbReference type="OrthoDB" id="4618973at2"/>
<accession>A0A5J4LLT7</accession>
<dbReference type="RefSeq" id="WP_086718433.1">
    <property type="nucleotide sequence ID" value="NZ_BLAG01000014.1"/>
</dbReference>
<proteinExistence type="predicted"/>
<dbReference type="Pfam" id="PF10604">
    <property type="entry name" value="Polyketide_cyc2"/>
    <property type="match status" value="1"/>
</dbReference>
<dbReference type="Gene3D" id="3.30.530.20">
    <property type="match status" value="1"/>
</dbReference>
<organism evidence="1 2">
    <name type="scientific">Streptomyces angustmyceticus</name>
    <dbReference type="NCBI Taxonomy" id="285578"/>
    <lineage>
        <taxon>Bacteria</taxon>
        <taxon>Bacillati</taxon>
        <taxon>Actinomycetota</taxon>
        <taxon>Actinomycetes</taxon>
        <taxon>Kitasatosporales</taxon>
        <taxon>Streptomycetaceae</taxon>
        <taxon>Streptomyces</taxon>
    </lineage>
</organism>
<dbReference type="SUPFAM" id="SSF55961">
    <property type="entry name" value="Bet v1-like"/>
    <property type="match status" value="1"/>
</dbReference>
<name>A0A5J4LLT7_9ACTN</name>
<sequence length="156" mass="18039">MTARVWTVEESLEVPLPPHAVYAALADVRRMREWSPEVIWVWPRGRRFVGVNRKAGWVWFGTCRIVVADPGREFAFDNITFGLPVARWGYRLTPTERGTLVTEYWTDLRRHGWRRRIAEVLGLVFTGTPPARRADHNRTGMRETLRRLRAACGPAA</sequence>
<protein>
    <recommendedName>
        <fullName evidence="3">Polyketide cyclase</fullName>
    </recommendedName>
</protein>